<protein>
    <submittedName>
        <fullName evidence="1">Uncharacterized protein</fullName>
    </submittedName>
</protein>
<sequence length="87" mass="9659">MFPSVFPLTNFVKTRLPSPSLQIQCFMVGRNISNWIFSSSVTVGLIKTMVVDSNKQLVDVFTKGLCPWLASWVPHGSTCVEVSSRPL</sequence>
<dbReference type="AlphaFoldDB" id="A0A9K3DI07"/>
<organism evidence="1 2">
    <name type="scientific">Helianthus annuus</name>
    <name type="common">Common sunflower</name>
    <dbReference type="NCBI Taxonomy" id="4232"/>
    <lineage>
        <taxon>Eukaryota</taxon>
        <taxon>Viridiplantae</taxon>
        <taxon>Streptophyta</taxon>
        <taxon>Embryophyta</taxon>
        <taxon>Tracheophyta</taxon>
        <taxon>Spermatophyta</taxon>
        <taxon>Magnoliopsida</taxon>
        <taxon>eudicotyledons</taxon>
        <taxon>Gunneridae</taxon>
        <taxon>Pentapetalae</taxon>
        <taxon>asterids</taxon>
        <taxon>campanulids</taxon>
        <taxon>Asterales</taxon>
        <taxon>Asteraceae</taxon>
        <taxon>Asteroideae</taxon>
        <taxon>Heliantheae alliance</taxon>
        <taxon>Heliantheae</taxon>
        <taxon>Helianthus</taxon>
    </lineage>
</organism>
<dbReference type="Proteomes" id="UP000215914">
    <property type="component" value="Unassembled WGS sequence"/>
</dbReference>
<reference evidence="1" key="1">
    <citation type="journal article" date="2017" name="Nature">
        <title>The sunflower genome provides insights into oil metabolism, flowering and Asterid evolution.</title>
        <authorList>
            <person name="Badouin H."/>
            <person name="Gouzy J."/>
            <person name="Grassa C.J."/>
            <person name="Murat F."/>
            <person name="Staton S.E."/>
            <person name="Cottret L."/>
            <person name="Lelandais-Briere C."/>
            <person name="Owens G.L."/>
            <person name="Carrere S."/>
            <person name="Mayjonade B."/>
            <person name="Legrand L."/>
            <person name="Gill N."/>
            <person name="Kane N.C."/>
            <person name="Bowers J.E."/>
            <person name="Hubner S."/>
            <person name="Bellec A."/>
            <person name="Berard A."/>
            <person name="Berges H."/>
            <person name="Blanchet N."/>
            <person name="Boniface M.C."/>
            <person name="Brunel D."/>
            <person name="Catrice O."/>
            <person name="Chaidir N."/>
            <person name="Claudel C."/>
            <person name="Donnadieu C."/>
            <person name="Faraut T."/>
            <person name="Fievet G."/>
            <person name="Helmstetter N."/>
            <person name="King M."/>
            <person name="Knapp S.J."/>
            <person name="Lai Z."/>
            <person name="Le Paslier M.C."/>
            <person name="Lippi Y."/>
            <person name="Lorenzon L."/>
            <person name="Mandel J.R."/>
            <person name="Marage G."/>
            <person name="Marchand G."/>
            <person name="Marquand E."/>
            <person name="Bret-Mestries E."/>
            <person name="Morien E."/>
            <person name="Nambeesan S."/>
            <person name="Nguyen T."/>
            <person name="Pegot-Espagnet P."/>
            <person name="Pouilly N."/>
            <person name="Raftis F."/>
            <person name="Sallet E."/>
            <person name="Schiex T."/>
            <person name="Thomas J."/>
            <person name="Vandecasteele C."/>
            <person name="Vares D."/>
            <person name="Vear F."/>
            <person name="Vautrin S."/>
            <person name="Crespi M."/>
            <person name="Mangin B."/>
            <person name="Burke J.M."/>
            <person name="Salse J."/>
            <person name="Munos S."/>
            <person name="Vincourt P."/>
            <person name="Rieseberg L.H."/>
            <person name="Langlade N.B."/>
        </authorList>
    </citation>
    <scope>NUCLEOTIDE SEQUENCE</scope>
    <source>
        <tissue evidence="1">Leaves</tissue>
    </source>
</reference>
<evidence type="ECO:0000313" key="2">
    <source>
        <dbReference type="Proteomes" id="UP000215914"/>
    </source>
</evidence>
<dbReference type="EMBL" id="MNCJ02000332">
    <property type="protein sequence ID" value="KAF5755375.1"/>
    <property type="molecule type" value="Genomic_DNA"/>
</dbReference>
<name>A0A9K3DI07_HELAN</name>
<comment type="caution">
    <text evidence="1">The sequence shown here is derived from an EMBL/GenBank/DDBJ whole genome shotgun (WGS) entry which is preliminary data.</text>
</comment>
<keyword evidence="2" id="KW-1185">Reference proteome</keyword>
<reference evidence="1" key="2">
    <citation type="submission" date="2020-06" db="EMBL/GenBank/DDBJ databases">
        <title>Helianthus annuus Genome sequencing and assembly Release 2.</title>
        <authorList>
            <person name="Gouzy J."/>
            <person name="Langlade N."/>
            <person name="Munos S."/>
        </authorList>
    </citation>
    <scope>NUCLEOTIDE SEQUENCE</scope>
    <source>
        <tissue evidence="1">Leaves</tissue>
    </source>
</reference>
<gene>
    <name evidence="1" type="ORF">HanXRQr2_Chr17g0802101</name>
</gene>
<evidence type="ECO:0000313" key="1">
    <source>
        <dbReference type="EMBL" id="KAF5755375.1"/>
    </source>
</evidence>
<accession>A0A9K3DI07</accession>
<dbReference type="Gramene" id="mRNA:HanXRQr2_Chr17g0802101">
    <property type="protein sequence ID" value="mRNA:HanXRQr2_Chr17g0802101"/>
    <property type="gene ID" value="HanXRQr2_Chr17g0802101"/>
</dbReference>
<proteinExistence type="predicted"/>